<evidence type="ECO:0008006" key="4">
    <source>
        <dbReference type="Google" id="ProtNLM"/>
    </source>
</evidence>
<feature type="transmembrane region" description="Helical" evidence="1">
    <location>
        <begin position="15"/>
        <end position="36"/>
    </location>
</feature>
<evidence type="ECO:0000313" key="2">
    <source>
        <dbReference type="EMBL" id="TXI54085.1"/>
    </source>
</evidence>
<evidence type="ECO:0000313" key="3">
    <source>
        <dbReference type="Proteomes" id="UP000321797"/>
    </source>
</evidence>
<comment type="caution">
    <text evidence="2">The sequence shown here is derived from an EMBL/GenBank/DDBJ whole genome shotgun (WGS) entry which is preliminary data.</text>
</comment>
<sequence length="153" mass="16452">MVVDWTGSVLGTDTLATLMAAGLIFLLALGLGVWKYRQMATRPERCAHPYVDIAHRAALLYSFATLLAAVFVELSAWPTWVNMTAAAVLVFYFVAAIASYVVHGARQDTTNQFEHPGASLHVAMVLLIAGEMGGFGVLLAGFVAGWLERGQPL</sequence>
<dbReference type="AlphaFoldDB" id="A0A5C7XX29"/>
<organism evidence="2 3">
    <name type="scientific">Mycolicibacter arupensis</name>
    <dbReference type="NCBI Taxonomy" id="342002"/>
    <lineage>
        <taxon>Bacteria</taxon>
        <taxon>Bacillati</taxon>
        <taxon>Actinomycetota</taxon>
        <taxon>Actinomycetes</taxon>
        <taxon>Mycobacteriales</taxon>
        <taxon>Mycobacteriaceae</taxon>
        <taxon>Mycolicibacter</taxon>
    </lineage>
</organism>
<keyword evidence="1" id="KW-0812">Transmembrane</keyword>
<dbReference type="EMBL" id="SSGD01000092">
    <property type="protein sequence ID" value="TXI54085.1"/>
    <property type="molecule type" value="Genomic_DNA"/>
</dbReference>
<reference evidence="2 3" key="1">
    <citation type="submission" date="2018-09" db="EMBL/GenBank/DDBJ databases">
        <title>Metagenome Assembled Genomes from an Advanced Water Purification Facility.</title>
        <authorList>
            <person name="Stamps B.W."/>
            <person name="Spear J.R."/>
        </authorList>
    </citation>
    <scope>NUCLEOTIDE SEQUENCE [LARGE SCALE GENOMIC DNA]</scope>
    <source>
        <strain evidence="2">Bin_29_2</strain>
    </source>
</reference>
<dbReference type="Proteomes" id="UP000321797">
    <property type="component" value="Unassembled WGS sequence"/>
</dbReference>
<name>A0A5C7XX29_9MYCO</name>
<keyword evidence="1" id="KW-1133">Transmembrane helix</keyword>
<gene>
    <name evidence="2" type="ORF">E6Q54_15525</name>
</gene>
<feature type="transmembrane region" description="Helical" evidence="1">
    <location>
        <begin position="122"/>
        <end position="147"/>
    </location>
</feature>
<accession>A0A5C7XX29</accession>
<feature type="transmembrane region" description="Helical" evidence="1">
    <location>
        <begin position="57"/>
        <end position="77"/>
    </location>
</feature>
<proteinExistence type="predicted"/>
<keyword evidence="1" id="KW-0472">Membrane</keyword>
<protein>
    <recommendedName>
        <fullName evidence="4">Integral membrane protein</fullName>
    </recommendedName>
</protein>
<feature type="transmembrane region" description="Helical" evidence="1">
    <location>
        <begin position="83"/>
        <end position="102"/>
    </location>
</feature>
<evidence type="ECO:0000256" key="1">
    <source>
        <dbReference type="SAM" id="Phobius"/>
    </source>
</evidence>